<proteinExistence type="predicted"/>
<evidence type="ECO:0000313" key="3">
    <source>
        <dbReference type="Proteomes" id="UP001519273"/>
    </source>
</evidence>
<keyword evidence="1" id="KW-1133">Transmembrane helix</keyword>
<feature type="transmembrane region" description="Helical" evidence="1">
    <location>
        <begin position="293"/>
        <end position="311"/>
    </location>
</feature>
<dbReference type="Proteomes" id="UP001519273">
    <property type="component" value="Unassembled WGS sequence"/>
</dbReference>
<keyword evidence="1" id="KW-0812">Transmembrane</keyword>
<feature type="transmembrane region" description="Helical" evidence="1">
    <location>
        <begin position="259"/>
        <end position="281"/>
    </location>
</feature>
<feature type="transmembrane region" description="Helical" evidence="1">
    <location>
        <begin position="323"/>
        <end position="346"/>
    </location>
</feature>
<feature type="transmembrane region" description="Helical" evidence="1">
    <location>
        <begin position="516"/>
        <end position="545"/>
    </location>
</feature>
<name>A0ABS4H611_9BACL</name>
<keyword evidence="3" id="KW-1185">Reference proteome</keyword>
<sequence>MNPTGQPLTLRINHKRLGLLAAIGLVIFLFLQVFPSTASDTLEIQSTKIISKEKAAEAAKTFIQSHFDNITTLGKPIITYQSKSDLYGYLSKENLLKSYNKKFEKKVPYDVYRVRYTDVDQSGHYIDVDVHMTTGKVVGYTIDSMKSEYSMNLIFNEKSEQRKQSVQRNLEGNLSLSDKESLAAPVLKEWGYSKQSLTLVTKDNEPGLVYTVPNSKIGNSQLELKFSFVDGEIRSFEPTFTVPASHTAYVKSETTKAKWMTFAGYAFLTFVLGILAIVYSIITRAHTSFKRGIFLTILYFVISMAGTYNMLPLLEGEGLTDGYLVFGILFQAVFTLFMCALLYFSLVGGNGLWKKEGLNPWPRAKEPGYGKYVLNSMIVGYEWAFILLGVQSIIYIILENTIHTWSTTDTSQSPYNMLYPWLFPTMAWLAGISEEATYRLFGIKMMKKIVKNTFLACLIPTIIWAFGHTLYPIYPVVSRPIELIIIGLLFSFIFLRYGFIAVMFAHVIFDSILMGYGLVTVGGTLNISVGIASIIIPAIVAYIIYLFNPAKKEKPYVTTPHLEGQQ</sequence>
<evidence type="ECO:0000256" key="1">
    <source>
        <dbReference type="SAM" id="Phobius"/>
    </source>
</evidence>
<accession>A0ABS4H611</accession>
<evidence type="ECO:0000313" key="2">
    <source>
        <dbReference type="EMBL" id="MBP1937911.1"/>
    </source>
</evidence>
<evidence type="ECO:0008006" key="4">
    <source>
        <dbReference type="Google" id="ProtNLM"/>
    </source>
</evidence>
<feature type="transmembrane region" description="Helical" evidence="1">
    <location>
        <begin position="483"/>
        <end position="509"/>
    </location>
</feature>
<dbReference type="RefSeq" id="WP_209851421.1">
    <property type="nucleotide sequence ID" value="NZ_CBCRVE010000009.1"/>
</dbReference>
<protein>
    <recommendedName>
        <fullName evidence="4">CPBP family intramembrane metalloprotease</fullName>
    </recommendedName>
</protein>
<comment type="caution">
    <text evidence="2">The sequence shown here is derived from an EMBL/GenBank/DDBJ whole genome shotgun (WGS) entry which is preliminary data.</text>
</comment>
<keyword evidence="1" id="KW-0472">Membrane</keyword>
<organism evidence="2 3">
    <name type="scientific">Paenibacillus sediminis</name>
    <dbReference type="NCBI Taxonomy" id="664909"/>
    <lineage>
        <taxon>Bacteria</taxon>
        <taxon>Bacillati</taxon>
        <taxon>Bacillota</taxon>
        <taxon>Bacilli</taxon>
        <taxon>Bacillales</taxon>
        <taxon>Paenibacillaceae</taxon>
        <taxon>Paenibacillus</taxon>
    </lineage>
</organism>
<feature type="transmembrane region" description="Helical" evidence="1">
    <location>
        <begin position="418"/>
        <end position="441"/>
    </location>
</feature>
<dbReference type="EMBL" id="JAGGKP010000008">
    <property type="protein sequence ID" value="MBP1937911.1"/>
    <property type="molecule type" value="Genomic_DNA"/>
</dbReference>
<reference evidence="2 3" key="1">
    <citation type="submission" date="2021-03" db="EMBL/GenBank/DDBJ databases">
        <title>Genomic Encyclopedia of Type Strains, Phase IV (KMG-IV): sequencing the most valuable type-strain genomes for metagenomic binning, comparative biology and taxonomic classification.</title>
        <authorList>
            <person name="Goeker M."/>
        </authorList>
    </citation>
    <scope>NUCLEOTIDE SEQUENCE [LARGE SCALE GENOMIC DNA]</scope>
    <source>
        <strain evidence="2 3">DSM 23491</strain>
    </source>
</reference>
<gene>
    <name evidence="2" type="ORF">J2Z20_002828</name>
</gene>
<feature type="transmembrane region" description="Helical" evidence="1">
    <location>
        <begin position="453"/>
        <end position="471"/>
    </location>
</feature>
<feature type="transmembrane region" description="Helical" evidence="1">
    <location>
        <begin position="372"/>
        <end position="398"/>
    </location>
</feature>